<dbReference type="Proteomes" id="UP000628854">
    <property type="component" value="Unassembled WGS sequence"/>
</dbReference>
<dbReference type="EMBL" id="BMKF01000001">
    <property type="protein sequence ID" value="GGB65499.1"/>
    <property type="molecule type" value="Genomic_DNA"/>
</dbReference>
<reference evidence="3" key="1">
    <citation type="journal article" date="2019" name="Int. J. Syst. Evol. Microbiol.">
        <title>The Global Catalogue of Microorganisms (GCM) 10K type strain sequencing project: providing services to taxonomists for standard genome sequencing and annotation.</title>
        <authorList>
            <consortium name="The Broad Institute Genomics Platform"/>
            <consortium name="The Broad Institute Genome Sequencing Center for Infectious Disease"/>
            <person name="Wu L."/>
            <person name="Ma J."/>
        </authorList>
    </citation>
    <scope>NUCLEOTIDE SEQUENCE [LARGE SCALE GENOMIC DNA]</scope>
    <source>
        <strain evidence="3">CGMCC 1.15928</strain>
    </source>
</reference>
<evidence type="ECO:0008006" key="4">
    <source>
        <dbReference type="Google" id="ProtNLM"/>
    </source>
</evidence>
<accession>A0ABQ1JCK6</accession>
<protein>
    <recommendedName>
        <fullName evidence="4">Lipoprotein</fullName>
    </recommendedName>
</protein>
<evidence type="ECO:0000313" key="2">
    <source>
        <dbReference type="EMBL" id="GGB65499.1"/>
    </source>
</evidence>
<feature type="chain" id="PRO_5046814096" description="Lipoprotein" evidence="1">
    <location>
        <begin position="23"/>
        <end position="165"/>
    </location>
</feature>
<dbReference type="RefSeq" id="WP_143434619.1">
    <property type="nucleotide sequence ID" value="NZ_BMKF01000001.1"/>
</dbReference>
<sequence length="165" mass="17795">MLVRGVLSVFVSILLVSGCADGGGTAPVLVEGDIPVPGSAVSLVSNQAKITNATGQDAPHLISSGIYDTQLGRSKAFDLYESWLPEGANYRGWQWCGQRVTDLDNYQSRNIEYLDLASNRAMSISILWDREIRVADPPDTTVSILLFDLDEASADFRAGKLACGE</sequence>
<gene>
    <name evidence="2" type="ORF">GCM10011503_12890</name>
</gene>
<feature type="signal peptide" evidence="1">
    <location>
        <begin position="1"/>
        <end position="22"/>
    </location>
</feature>
<comment type="caution">
    <text evidence="2">The sequence shown here is derived from an EMBL/GenBank/DDBJ whole genome shotgun (WGS) entry which is preliminary data.</text>
</comment>
<evidence type="ECO:0000256" key="1">
    <source>
        <dbReference type="SAM" id="SignalP"/>
    </source>
</evidence>
<organism evidence="2 3">
    <name type="scientific">Henriciella pelagia</name>
    <dbReference type="NCBI Taxonomy" id="1977912"/>
    <lineage>
        <taxon>Bacteria</taxon>
        <taxon>Pseudomonadati</taxon>
        <taxon>Pseudomonadota</taxon>
        <taxon>Alphaproteobacteria</taxon>
        <taxon>Hyphomonadales</taxon>
        <taxon>Hyphomonadaceae</taxon>
        <taxon>Henriciella</taxon>
    </lineage>
</organism>
<evidence type="ECO:0000313" key="3">
    <source>
        <dbReference type="Proteomes" id="UP000628854"/>
    </source>
</evidence>
<keyword evidence="1" id="KW-0732">Signal</keyword>
<name>A0ABQ1JCK6_9PROT</name>
<keyword evidence="3" id="KW-1185">Reference proteome</keyword>
<dbReference type="PROSITE" id="PS51257">
    <property type="entry name" value="PROKAR_LIPOPROTEIN"/>
    <property type="match status" value="1"/>
</dbReference>
<proteinExistence type="predicted"/>